<feature type="domain" description="Rho-GAP" evidence="1">
    <location>
        <begin position="172"/>
        <end position="314"/>
    </location>
</feature>
<dbReference type="InterPro" id="IPR036291">
    <property type="entry name" value="NAD(P)-bd_dom_sf"/>
</dbReference>
<reference evidence="2" key="1">
    <citation type="submission" date="2018-05" db="EMBL/GenBank/DDBJ databases">
        <authorList>
            <person name="Lanie J.A."/>
            <person name="Ng W.-L."/>
            <person name="Kazmierczak K.M."/>
            <person name="Andrzejewski T.M."/>
            <person name="Davidsen T.M."/>
            <person name="Wayne K.J."/>
            <person name="Tettelin H."/>
            <person name="Glass J.I."/>
            <person name="Rusch D."/>
            <person name="Podicherti R."/>
            <person name="Tsui H.-C.T."/>
            <person name="Winkler M.E."/>
        </authorList>
    </citation>
    <scope>NUCLEOTIDE SEQUENCE</scope>
</reference>
<dbReference type="AlphaFoldDB" id="A0A382LCM1"/>
<dbReference type="CDD" id="cd05271">
    <property type="entry name" value="NDUFA9_like_SDR_a"/>
    <property type="match status" value="1"/>
</dbReference>
<dbReference type="Gene3D" id="3.40.50.720">
    <property type="entry name" value="NAD(P)-binding Rossmann-like Domain"/>
    <property type="match status" value="1"/>
</dbReference>
<proteinExistence type="predicted"/>
<evidence type="ECO:0000259" key="1">
    <source>
        <dbReference type="PROSITE" id="PS50238"/>
    </source>
</evidence>
<name>A0A382LCM1_9ZZZZ</name>
<dbReference type="Pfam" id="PF01370">
    <property type="entry name" value="Epimerase"/>
    <property type="match status" value="1"/>
</dbReference>
<dbReference type="PROSITE" id="PS50238">
    <property type="entry name" value="RHOGAP"/>
    <property type="match status" value="1"/>
</dbReference>
<dbReference type="GO" id="GO:0007165">
    <property type="term" value="P:signal transduction"/>
    <property type="evidence" value="ECO:0007669"/>
    <property type="project" value="InterPro"/>
</dbReference>
<evidence type="ECO:0000313" key="2">
    <source>
        <dbReference type="EMBL" id="SVC34436.1"/>
    </source>
</evidence>
<dbReference type="EMBL" id="UINC01086196">
    <property type="protein sequence ID" value="SVC34436.1"/>
    <property type="molecule type" value="Genomic_DNA"/>
</dbReference>
<sequence length="314" mass="35576">MQNNQKIIAIFGGGGFLGKHLMRQLTKLDYRIKVATRNPYLKGYLKPLGNPGQIALFKTNIFDAEDVKKVLTDCDLVINLVGILYETRKQKFDHIHAQFPYLLSNSCNVMGIKNLVHVSALGVKERHPSKYMQTKLQGEKNIQDNFKHSVILRPSVVFGPSDKFFEKFASIAQFSPFLPLIGGGKSKFSPIYVGDVAEAIVKALELNNSEPKIYELGGPENYSFKELMEILLTEIKKKRFLISIPWNFAKFLSFFLQMLPNPLLTQDQVELLKHSNVVSGDYPALKDLGIRGTAIQSILSKYIWRFRSGGEFNK</sequence>
<dbReference type="GO" id="GO:0044877">
    <property type="term" value="F:protein-containing complex binding"/>
    <property type="evidence" value="ECO:0007669"/>
    <property type="project" value="TreeGrafter"/>
</dbReference>
<dbReference type="InterPro" id="IPR000198">
    <property type="entry name" value="RhoGAP_dom"/>
</dbReference>
<dbReference type="PANTHER" id="PTHR12126:SF11">
    <property type="entry name" value="NADH DEHYDROGENASE [UBIQUINONE] 1 ALPHA SUBCOMPLEX SUBUNIT 9, MITOCHONDRIAL"/>
    <property type="match status" value="1"/>
</dbReference>
<organism evidence="2">
    <name type="scientific">marine metagenome</name>
    <dbReference type="NCBI Taxonomy" id="408172"/>
    <lineage>
        <taxon>unclassified sequences</taxon>
        <taxon>metagenomes</taxon>
        <taxon>ecological metagenomes</taxon>
    </lineage>
</organism>
<accession>A0A382LCM1</accession>
<dbReference type="InterPro" id="IPR051207">
    <property type="entry name" value="ComplexI_NDUFA9_subunit"/>
</dbReference>
<dbReference type="SUPFAM" id="SSF51735">
    <property type="entry name" value="NAD(P)-binding Rossmann-fold domains"/>
    <property type="match status" value="1"/>
</dbReference>
<dbReference type="PANTHER" id="PTHR12126">
    <property type="entry name" value="NADH-UBIQUINONE OXIDOREDUCTASE 39 KDA SUBUNIT-RELATED"/>
    <property type="match status" value="1"/>
</dbReference>
<gene>
    <name evidence="2" type="ORF">METZ01_LOCUS287290</name>
</gene>
<dbReference type="InterPro" id="IPR001509">
    <property type="entry name" value="Epimerase_deHydtase"/>
</dbReference>
<protein>
    <recommendedName>
        <fullName evidence="1">Rho-GAP domain-containing protein</fullName>
    </recommendedName>
</protein>